<dbReference type="EMBL" id="JX010486">
    <property type="protein sequence ID" value="AFJ24729.1"/>
    <property type="molecule type" value="mRNA"/>
</dbReference>
<dbReference type="PANTHER" id="PTHR46569:SF1">
    <property type="entry name" value="E3 UBIQUITIN-PROTEIN LIGASE RFWD3-RELATED"/>
    <property type="match status" value="1"/>
</dbReference>
<dbReference type="SUPFAM" id="SSF57850">
    <property type="entry name" value="RING/U-box"/>
    <property type="match status" value="1"/>
</dbReference>
<keyword evidence="1 3" id="KW-0863">Zinc-finger</keyword>
<dbReference type="GO" id="GO:0016567">
    <property type="term" value="P:protein ubiquitination"/>
    <property type="evidence" value="ECO:0007669"/>
    <property type="project" value="TreeGrafter"/>
</dbReference>
<dbReference type="GO" id="GO:0008270">
    <property type="term" value="F:zinc ion binding"/>
    <property type="evidence" value="ECO:0007669"/>
    <property type="project" value="UniProtKB-KW"/>
</dbReference>
<keyword evidence="2" id="KW-0862">Zinc</keyword>
<protein>
    <submittedName>
        <fullName evidence="7">TRAF interacting protein</fullName>
    </submittedName>
</protein>
<dbReference type="InterPro" id="IPR013083">
    <property type="entry name" value="Znf_RING/FYVE/PHD"/>
</dbReference>
<sequence>MSREMQSVKATLVKLTLVKQIMLICHCSICQQSFSENCTVSALLCGHVFHSNCLTMWLNNKSNCPQCRSPNVGNYIKKLFFDKMSDNNNSFINENNSVNEENFKLRSELDKLKDLNYKITNELKIKSESNENLKKKLDQSQSTQMSQYLSFTNQIYETNETNERFKMKLDKLKFMNDILKKSKPEIDLFIQKLPKDEPPQFQIEKLCSALVTCQNDLNYYKKNSDEISKKLARTILKNSTLKTEIDQLKEKMSNTDSNFPDLNTSELLDTPVTAMRTKMRRQLTTPEMLLSSPDMSTNQQNEKHFRQKLLENPFRCTPKRSLSQKSSWKLDIMINRSKPTRLPPPHIIRLDSDTENHPSEEPVRKLKKVPRSKHIKPIKKDSTSSTPVYHSL</sequence>
<accession>I1ZI75</accession>
<feature type="compositionally biased region" description="Polar residues" evidence="5">
    <location>
        <begin position="383"/>
        <end position="392"/>
    </location>
</feature>
<keyword evidence="1 3" id="KW-0479">Metal-binding</keyword>
<dbReference type="GO" id="GO:0061630">
    <property type="term" value="F:ubiquitin protein ligase activity"/>
    <property type="evidence" value="ECO:0007669"/>
    <property type="project" value="TreeGrafter"/>
</dbReference>
<dbReference type="GO" id="GO:0090734">
    <property type="term" value="C:site of DNA damage"/>
    <property type="evidence" value="ECO:0007669"/>
    <property type="project" value="TreeGrafter"/>
</dbReference>
<evidence type="ECO:0000259" key="6">
    <source>
        <dbReference type="PROSITE" id="PS50089"/>
    </source>
</evidence>
<feature type="compositionally biased region" description="Basic and acidic residues" evidence="5">
    <location>
        <begin position="348"/>
        <end position="364"/>
    </location>
</feature>
<feature type="domain" description="RING-type" evidence="6">
    <location>
        <begin position="27"/>
        <end position="68"/>
    </location>
</feature>
<dbReference type="PROSITE" id="PS50089">
    <property type="entry name" value="ZF_RING_2"/>
    <property type="match status" value="1"/>
</dbReference>
<evidence type="ECO:0000256" key="1">
    <source>
        <dbReference type="ARBA" id="ARBA00022771"/>
    </source>
</evidence>
<feature type="region of interest" description="Disordered" evidence="5">
    <location>
        <begin position="337"/>
        <end position="392"/>
    </location>
</feature>
<keyword evidence="4" id="KW-0175">Coiled coil</keyword>
<dbReference type="InterPro" id="IPR001841">
    <property type="entry name" value="Znf_RING"/>
</dbReference>
<evidence type="ECO:0000313" key="7">
    <source>
        <dbReference type="EMBL" id="AFJ24729.1"/>
    </source>
</evidence>
<dbReference type="SMART" id="SM00184">
    <property type="entry name" value="RING"/>
    <property type="match status" value="1"/>
</dbReference>
<evidence type="ECO:0000256" key="5">
    <source>
        <dbReference type="SAM" id="MobiDB-lite"/>
    </source>
</evidence>
<organism evidence="7">
    <name type="scientific">Schmidtea mediterranea</name>
    <name type="common">Freshwater planarian flatworm</name>
    <dbReference type="NCBI Taxonomy" id="79327"/>
    <lineage>
        <taxon>Eukaryota</taxon>
        <taxon>Metazoa</taxon>
        <taxon>Spiralia</taxon>
        <taxon>Lophotrochozoa</taxon>
        <taxon>Platyhelminthes</taxon>
        <taxon>Rhabditophora</taxon>
        <taxon>Seriata</taxon>
        <taxon>Tricladida</taxon>
        <taxon>Continenticola</taxon>
        <taxon>Geoplanoidea</taxon>
        <taxon>Dugesiidae</taxon>
        <taxon>Schmidtea</taxon>
    </lineage>
</organism>
<dbReference type="AlphaFoldDB" id="I1ZI75"/>
<evidence type="ECO:0000256" key="2">
    <source>
        <dbReference type="ARBA" id="ARBA00022833"/>
    </source>
</evidence>
<dbReference type="Gene3D" id="3.30.40.10">
    <property type="entry name" value="Zinc/RING finger domain, C3HC4 (zinc finger)"/>
    <property type="match status" value="1"/>
</dbReference>
<name>I1ZI75_SCHMD</name>
<feature type="compositionally biased region" description="Basic residues" evidence="5">
    <location>
        <begin position="365"/>
        <end position="377"/>
    </location>
</feature>
<dbReference type="PANTHER" id="PTHR46569">
    <property type="entry name" value="E3 UBIQUITIN-PROTEIN LIGASE TRAIP"/>
    <property type="match status" value="1"/>
</dbReference>
<dbReference type="Pfam" id="PF13639">
    <property type="entry name" value="zf-RING_2"/>
    <property type="match status" value="1"/>
</dbReference>
<dbReference type="InterPro" id="IPR052639">
    <property type="entry name" value="TRAIP_ubiq-protein_ligase"/>
</dbReference>
<reference evidence="7" key="1">
    <citation type="journal article" date="2012" name="Genes Dev.">
        <title>A molecular wound response program associated with regeneration initiation in planarians.</title>
        <authorList>
            <person name="Wenemoser D."/>
            <person name="Lapan S.W."/>
            <person name="Wilkinson A.W."/>
            <person name="Bell G.W."/>
            <person name="Reddien P.W."/>
        </authorList>
    </citation>
    <scope>NUCLEOTIDE SEQUENCE</scope>
</reference>
<evidence type="ECO:0000256" key="4">
    <source>
        <dbReference type="SAM" id="Coils"/>
    </source>
</evidence>
<dbReference type="GO" id="GO:0031297">
    <property type="term" value="P:replication fork processing"/>
    <property type="evidence" value="ECO:0007669"/>
    <property type="project" value="TreeGrafter"/>
</dbReference>
<feature type="coiled-coil region" evidence="4">
    <location>
        <begin position="231"/>
        <end position="258"/>
    </location>
</feature>
<dbReference type="CDD" id="cd16454">
    <property type="entry name" value="RING-H2_PA-TM-RING"/>
    <property type="match status" value="1"/>
</dbReference>
<dbReference type="GO" id="GO:0005634">
    <property type="term" value="C:nucleus"/>
    <property type="evidence" value="ECO:0007669"/>
    <property type="project" value="TreeGrafter"/>
</dbReference>
<feature type="coiled-coil region" evidence="4">
    <location>
        <begin position="95"/>
        <end position="143"/>
    </location>
</feature>
<proteinExistence type="evidence at transcript level"/>
<evidence type="ECO:0000256" key="3">
    <source>
        <dbReference type="PROSITE-ProRule" id="PRU00175"/>
    </source>
</evidence>